<evidence type="ECO:0000313" key="2">
    <source>
        <dbReference type="EMBL" id="CZS92382.1"/>
    </source>
</evidence>
<dbReference type="OrthoDB" id="3564599at2759"/>
<sequence length="864" mass="97430">MEDQFFSSLCKAPVSYYTLAEQRDGSTQQESRQRKVSHDGNTYICMIVSIPAGHWVAVQITVAPFSLEKFPDQIFFSSKLRYGPCCSAVDHEETSNVVRNAVQRAIDSSYRAVCWNYSSSYHCIVDHPTNTDIEQCVTIVNSRFLAYTEPRVEDYEPSSQSNQNTLDGRRYSTDQALPSSLGLKRKSRTEPNEKLITAPPLETQLILERRKEQHLVQSTALWLKDELKNLSMKTFSRLNTLSDISLSQPKDEACTLAHHLWVLSNEVQDESAAVVWSMRYLATCASVIGTVLTTTSTVVTDLKRASNLLSLDKVSKRTIYNWQGLVRIVNTLVDMMLLKWENKAYLIYYAFAAKGCLLSSVARMSDVRQEKFALGVANALELIAPSGFEGVELFNPARLLSFMLPTKGYEEICKAMWLPRAINSGTTEDEGSILQIPNIAALSDRVKYLSSLPARLRSESTPGLSPRPAPPTCQQAHSTGVTSDNESAQVGDLPLSYRLTYGTVSLAQNPIEVSVDVNLAIASTLCPPQALLVSEELFHSVKVYFEDSCRKINLDACGTLITPTGMELRNDLCNDFDSYCYTATMLAKKGLHVPFRHTISKASALVERILEAEHPRTLACFLEVFIHLRQTELPSVTSFLLRFIKTMSANVTRRGHPLCQICRLLDEIGPESLDQAMALTWKCITDTFDSILGILHPLAVSVRLDYIKRVYGITNHAEEEWLLRDLLTRLGGIPQIPTPRVMLNLAHNLSKQGRHDEAECMALAVLSLLQDHEMYAKRIVERIESRKIVCRSQFNRGKVLEAEQTMRQAIQLIVDQWGMHHSWVLEFKNVLEGWLRWYGREEDANKLREEIEFLIGKDDIDEIG</sequence>
<accession>A0A1E1K307</accession>
<proteinExistence type="predicted"/>
<feature type="region of interest" description="Disordered" evidence="1">
    <location>
        <begin position="152"/>
        <end position="195"/>
    </location>
</feature>
<organism evidence="2 3">
    <name type="scientific">Rhynchosporium agropyri</name>
    <dbReference type="NCBI Taxonomy" id="914238"/>
    <lineage>
        <taxon>Eukaryota</taxon>
        <taxon>Fungi</taxon>
        <taxon>Dikarya</taxon>
        <taxon>Ascomycota</taxon>
        <taxon>Pezizomycotina</taxon>
        <taxon>Leotiomycetes</taxon>
        <taxon>Helotiales</taxon>
        <taxon>Ploettnerulaceae</taxon>
        <taxon>Rhynchosporium</taxon>
    </lineage>
</organism>
<reference evidence="3" key="1">
    <citation type="submission" date="2016-03" db="EMBL/GenBank/DDBJ databases">
        <authorList>
            <person name="Guldener U."/>
        </authorList>
    </citation>
    <scope>NUCLEOTIDE SEQUENCE [LARGE SCALE GENOMIC DNA]</scope>
    <source>
        <strain evidence="3">04CH-RAC-A.6.1</strain>
    </source>
</reference>
<gene>
    <name evidence="2" type="ORF">RAG0_02805</name>
</gene>
<dbReference type="InterPro" id="IPR011990">
    <property type="entry name" value="TPR-like_helical_dom_sf"/>
</dbReference>
<feature type="compositionally biased region" description="Polar residues" evidence="1">
    <location>
        <begin position="157"/>
        <end position="166"/>
    </location>
</feature>
<dbReference type="Gene3D" id="1.25.40.10">
    <property type="entry name" value="Tetratricopeptide repeat domain"/>
    <property type="match status" value="1"/>
</dbReference>
<evidence type="ECO:0000313" key="3">
    <source>
        <dbReference type="Proteomes" id="UP000178912"/>
    </source>
</evidence>
<name>A0A1E1K307_9HELO</name>
<feature type="compositionally biased region" description="Polar residues" evidence="1">
    <location>
        <begin position="472"/>
        <end position="488"/>
    </location>
</feature>
<protein>
    <submittedName>
        <fullName evidence="2">Uncharacterized protein</fullName>
    </submittedName>
</protein>
<dbReference type="EMBL" id="FJUX01000012">
    <property type="protein sequence ID" value="CZS92382.1"/>
    <property type="molecule type" value="Genomic_DNA"/>
</dbReference>
<evidence type="ECO:0000256" key="1">
    <source>
        <dbReference type="SAM" id="MobiDB-lite"/>
    </source>
</evidence>
<keyword evidence="3" id="KW-1185">Reference proteome</keyword>
<feature type="region of interest" description="Disordered" evidence="1">
    <location>
        <begin position="457"/>
        <end position="488"/>
    </location>
</feature>
<dbReference type="Proteomes" id="UP000178912">
    <property type="component" value="Unassembled WGS sequence"/>
</dbReference>
<dbReference type="AlphaFoldDB" id="A0A1E1K307"/>